<evidence type="ECO:0000313" key="9">
    <source>
        <dbReference type="Proteomes" id="UP000245678"/>
    </source>
</evidence>
<keyword evidence="3" id="KW-1133">Transmembrane helix</keyword>
<comment type="subcellular location">
    <subcellularLocation>
        <location evidence="1">Cell envelope</location>
    </subcellularLocation>
</comment>
<feature type="domain" description="Multidrug resistance protein MdtA-like alpha-helical hairpin" evidence="4">
    <location>
        <begin position="124"/>
        <end position="193"/>
    </location>
</feature>
<dbReference type="InterPro" id="IPR006143">
    <property type="entry name" value="RND_pump_MFP"/>
</dbReference>
<dbReference type="GO" id="GO:0005886">
    <property type="term" value="C:plasma membrane"/>
    <property type="evidence" value="ECO:0007669"/>
    <property type="project" value="TreeGrafter"/>
</dbReference>
<comment type="similarity">
    <text evidence="2">Belongs to the membrane fusion protein (MFP) (TC 8.A.1) family.</text>
</comment>
<dbReference type="InterPro" id="IPR058625">
    <property type="entry name" value="MdtA-like_BSH"/>
</dbReference>
<dbReference type="Pfam" id="PF25876">
    <property type="entry name" value="HH_MFP_RND"/>
    <property type="match status" value="1"/>
</dbReference>
<keyword evidence="3" id="KW-0472">Membrane</keyword>
<dbReference type="AlphaFoldDB" id="A0A316GV40"/>
<dbReference type="PANTHER" id="PTHR30158">
    <property type="entry name" value="ACRA/E-RELATED COMPONENT OF DRUG EFFLUX TRANSPORTER"/>
    <property type="match status" value="1"/>
</dbReference>
<evidence type="ECO:0000259" key="7">
    <source>
        <dbReference type="Pfam" id="PF25967"/>
    </source>
</evidence>
<dbReference type="Pfam" id="PF25967">
    <property type="entry name" value="RND-MFP_C"/>
    <property type="match status" value="1"/>
</dbReference>
<comment type="caution">
    <text evidence="8">The sequence shown here is derived from an EMBL/GenBank/DDBJ whole genome shotgun (WGS) entry which is preliminary data.</text>
</comment>
<reference evidence="8 9" key="1">
    <citation type="submission" date="2018-05" db="EMBL/GenBank/DDBJ databases">
        <title>Genomic Encyclopedia of Archaeal and Bacterial Type Strains, Phase II (KMG-II): from individual species to whole genera.</title>
        <authorList>
            <person name="Goeker M."/>
        </authorList>
    </citation>
    <scope>NUCLEOTIDE SEQUENCE [LARGE SCALE GENOMIC DNA]</scope>
    <source>
        <strain evidence="8 9">DSM 19975</strain>
    </source>
</reference>
<sequence>MAMQRLRVCFAITIHQRKMKNITRLFPLMALAIAIYVTGCSSKAQSTEEETAATDTLQLPVFTLDRQDTVIQKSYVADIQALRNIEIRSRVRGFLEKIYVDEGKQVKKGQLLFKLNDQEFKVNLSKAKAALSNAMADAKATELEVARVKLLVDKKVISKSELEVAESKMSADRATIEEARSMVQSAEDQLAYTYIHAPFDGIIDRIPLKSGSLIDEGTLLTSLSDISSMYAYFSFPENEYLQYIRKKESAPGQTSDKVKLVLADGLDFPYEGEIETVEAEIEQKTGSINFRARFPNPNKLLRHGATGKLFISTRADSVIMVPQQSVFDIQDKSYVYLIDKNNKLHMQAFTPQTRLSKFYIVKDGLKAGDRILYEGAQNVRDGMTIKPQKMAKDSLLAMTR</sequence>
<accession>A0A316GV40</accession>
<keyword evidence="9" id="KW-1185">Reference proteome</keyword>
<dbReference type="Gene3D" id="2.40.420.20">
    <property type="match status" value="1"/>
</dbReference>
<dbReference type="InterPro" id="IPR058624">
    <property type="entry name" value="MdtA-like_HH"/>
</dbReference>
<dbReference type="InterPro" id="IPR058627">
    <property type="entry name" value="MdtA-like_C"/>
</dbReference>
<evidence type="ECO:0000256" key="3">
    <source>
        <dbReference type="SAM" id="Phobius"/>
    </source>
</evidence>
<evidence type="ECO:0000256" key="1">
    <source>
        <dbReference type="ARBA" id="ARBA00004196"/>
    </source>
</evidence>
<dbReference type="Pfam" id="PF25917">
    <property type="entry name" value="BSH_RND"/>
    <property type="match status" value="1"/>
</dbReference>
<dbReference type="Gene3D" id="2.40.50.100">
    <property type="match status" value="1"/>
</dbReference>
<dbReference type="GO" id="GO:0046677">
    <property type="term" value="P:response to antibiotic"/>
    <property type="evidence" value="ECO:0007669"/>
    <property type="project" value="TreeGrafter"/>
</dbReference>
<dbReference type="InterPro" id="IPR058626">
    <property type="entry name" value="MdtA-like_b-barrel"/>
</dbReference>
<dbReference type="GO" id="GO:0022857">
    <property type="term" value="F:transmembrane transporter activity"/>
    <property type="evidence" value="ECO:0007669"/>
    <property type="project" value="InterPro"/>
</dbReference>
<dbReference type="Gene3D" id="1.10.287.470">
    <property type="entry name" value="Helix hairpin bin"/>
    <property type="match status" value="1"/>
</dbReference>
<evidence type="ECO:0000259" key="4">
    <source>
        <dbReference type="Pfam" id="PF25876"/>
    </source>
</evidence>
<gene>
    <name evidence="8" type="ORF">LX99_04976</name>
</gene>
<keyword evidence="3" id="KW-0812">Transmembrane</keyword>
<dbReference type="GO" id="GO:0030313">
    <property type="term" value="C:cell envelope"/>
    <property type="evidence" value="ECO:0007669"/>
    <property type="project" value="UniProtKB-SubCell"/>
</dbReference>
<dbReference type="PANTHER" id="PTHR30158:SF23">
    <property type="entry name" value="MULTIDRUG RESISTANCE PROTEIN MEXA"/>
    <property type="match status" value="1"/>
</dbReference>
<dbReference type="EMBL" id="QGHA01000020">
    <property type="protein sequence ID" value="PWK66346.1"/>
    <property type="molecule type" value="Genomic_DNA"/>
</dbReference>
<dbReference type="SUPFAM" id="SSF111369">
    <property type="entry name" value="HlyD-like secretion proteins"/>
    <property type="match status" value="1"/>
</dbReference>
<name>A0A316GV40_9SPHI</name>
<dbReference type="Pfam" id="PF25944">
    <property type="entry name" value="Beta-barrel_RND"/>
    <property type="match status" value="1"/>
</dbReference>
<evidence type="ECO:0000259" key="6">
    <source>
        <dbReference type="Pfam" id="PF25944"/>
    </source>
</evidence>
<organism evidence="8 9">
    <name type="scientific">Mucilaginibacter oryzae</name>
    <dbReference type="NCBI Taxonomy" id="468058"/>
    <lineage>
        <taxon>Bacteria</taxon>
        <taxon>Pseudomonadati</taxon>
        <taxon>Bacteroidota</taxon>
        <taxon>Sphingobacteriia</taxon>
        <taxon>Sphingobacteriales</taxon>
        <taxon>Sphingobacteriaceae</taxon>
        <taxon>Mucilaginibacter</taxon>
    </lineage>
</organism>
<feature type="transmembrane region" description="Helical" evidence="3">
    <location>
        <begin position="21"/>
        <end position="39"/>
    </location>
</feature>
<feature type="domain" description="Multidrug resistance protein MdtA-like barrel-sandwich hybrid" evidence="5">
    <location>
        <begin position="83"/>
        <end position="218"/>
    </location>
</feature>
<evidence type="ECO:0000259" key="5">
    <source>
        <dbReference type="Pfam" id="PF25917"/>
    </source>
</evidence>
<feature type="domain" description="Multidrug resistance protein MdtA-like beta-barrel" evidence="6">
    <location>
        <begin position="229"/>
        <end position="306"/>
    </location>
</feature>
<protein>
    <submittedName>
        <fullName evidence="8">Membrane fusion protein (Multidrug efflux system)</fullName>
    </submittedName>
</protein>
<feature type="domain" description="Multidrug resistance protein MdtA-like C-terminal permuted SH3" evidence="7">
    <location>
        <begin position="318"/>
        <end position="377"/>
    </location>
</feature>
<dbReference type="Gene3D" id="2.40.30.170">
    <property type="match status" value="1"/>
</dbReference>
<evidence type="ECO:0000313" key="8">
    <source>
        <dbReference type="EMBL" id="PWK66346.1"/>
    </source>
</evidence>
<dbReference type="Proteomes" id="UP000245678">
    <property type="component" value="Unassembled WGS sequence"/>
</dbReference>
<dbReference type="NCBIfam" id="TIGR01730">
    <property type="entry name" value="RND_mfp"/>
    <property type="match status" value="1"/>
</dbReference>
<proteinExistence type="inferred from homology"/>
<evidence type="ECO:0000256" key="2">
    <source>
        <dbReference type="ARBA" id="ARBA00009477"/>
    </source>
</evidence>